<dbReference type="AlphaFoldDB" id="J6Y879"/>
<dbReference type="EMBL" id="AMBL01000025">
    <property type="protein sequence ID" value="EJY46266.1"/>
    <property type="molecule type" value="Genomic_DNA"/>
</dbReference>
<sequence>MWSDSSNKRGQRKTAFHVLWLADFIAAESTRQTPFNQEAVFLVI</sequence>
<gene>
    <name evidence="1" type="ORF">HMPREF1348_01037</name>
</gene>
<organism evidence="1 2">
    <name type="scientific">Enterococcus faecium 505</name>
    <dbReference type="NCBI Taxonomy" id="1134806"/>
    <lineage>
        <taxon>Bacteria</taxon>
        <taxon>Bacillati</taxon>
        <taxon>Bacillota</taxon>
        <taxon>Bacilli</taxon>
        <taxon>Lactobacillales</taxon>
        <taxon>Enterococcaceae</taxon>
        <taxon>Enterococcus</taxon>
    </lineage>
</organism>
<dbReference type="PATRIC" id="fig|1134806.3.peg.990"/>
<dbReference type="HOGENOM" id="CLU_3215931_0_0_9"/>
<dbReference type="RefSeq" id="WP_002373233.1">
    <property type="nucleotide sequence ID" value="NZ_JH813146.1"/>
</dbReference>
<name>J6Y879_ENTFC</name>
<dbReference type="Proteomes" id="UP000006403">
    <property type="component" value="Unassembled WGS sequence"/>
</dbReference>
<accession>J6Y879</accession>
<proteinExistence type="predicted"/>
<evidence type="ECO:0000313" key="2">
    <source>
        <dbReference type="Proteomes" id="UP000006403"/>
    </source>
</evidence>
<protein>
    <submittedName>
        <fullName evidence="1">Uncharacterized protein</fullName>
    </submittedName>
</protein>
<evidence type="ECO:0000313" key="1">
    <source>
        <dbReference type="EMBL" id="EJY46266.1"/>
    </source>
</evidence>
<comment type="caution">
    <text evidence="1">The sequence shown here is derived from an EMBL/GenBank/DDBJ whole genome shotgun (WGS) entry which is preliminary data.</text>
</comment>
<reference evidence="1 2" key="1">
    <citation type="submission" date="2012-04" db="EMBL/GenBank/DDBJ databases">
        <authorList>
            <person name="Weinstock G."/>
            <person name="Sodergren E."/>
            <person name="Lobos E.A."/>
            <person name="Fulton L."/>
            <person name="Fulton R."/>
            <person name="Courtney L."/>
            <person name="Fronick C."/>
            <person name="O'Laughlin M."/>
            <person name="Godfrey J."/>
            <person name="Wilson R.M."/>
            <person name="Miner T."/>
            <person name="Farmer C."/>
            <person name="Delehaunty K."/>
            <person name="Cordes M."/>
            <person name="Minx P."/>
            <person name="Tomlinson C."/>
            <person name="Chen J."/>
            <person name="Wollam A."/>
            <person name="Pepin K.H."/>
            <person name="Bhonagiri V."/>
            <person name="Zhang X."/>
            <person name="Suruliraj S."/>
            <person name="Warren W."/>
            <person name="Mitreva M."/>
            <person name="Mardis E.R."/>
            <person name="Wilson R.K."/>
        </authorList>
    </citation>
    <scope>NUCLEOTIDE SEQUENCE [LARGE SCALE GENOMIC DNA]</scope>
    <source>
        <strain evidence="1 2">505</strain>
    </source>
</reference>